<dbReference type="AlphaFoldDB" id="A0A6P5Z3E1"/>
<organism evidence="2 3">
    <name type="scientific">Durio zibethinus</name>
    <name type="common">Durian</name>
    <dbReference type="NCBI Taxonomy" id="66656"/>
    <lineage>
        <taxon>Eukaryota</taxon>
        <taxon>Viridiplantae</taxon>
        <taxon>Streptophyta</taxon>
        <taxon>Embryophyta</taxon>
        <taxon>Tracheophyta</taxon>
        <taxon>Spermatophyta</taxon>
        <taxon>Magnoliopsida</taxon>
        <taxon>eudicotyledons</taxon>
        <taxon>Gunneridae</taxon>
        <taxon>Pentapetalae</taxon>
        <taxon>rosids</taxon>
        <taxon>malvids</taxon>
        <taxon>Malvales</taxon>
        <taxon>Malvaceae</taxon>
        <taxon>Helicteroideae</taxon>
        <taxon>Durio</taxon>
    </lineage>
</organism>
<dbReference type="OrthoDB" id="1916794at2759"/>
<feature type="region of interest" description="Disordered" evidence="1">
    <location>
        <begin position="293"/>
        <end position="334"/>
    </location>
</feature>
<protein>
    <submittedName>
        <fullName evidence="3">Uncharacterized protein LOC111296876</fullName>
    </submittedName>
</protein>
<gene>
    <name evidence="3" type="primary">LOC111296876</name>
</gene>
<dbReference type="RefSeq" id="XP_022747085.1">
    <property type="nucleotide sequence ID" value="XM_022891350.1"/>
</dbReference>
<reference evidence="3" key="1">
    <citation type="submission" date="2025-08" db="UniProtKB">
        <authorList>
            <consortium name="RefSeq"/>
        </authorList>
    </citation>
    <scope>IDENTIFICATION</scope>
    <source>
        <tissue evidence="3">Fruit stalk</tissue>
    </source>
</reference>
<feature type="region of interest" description="Disordered" evidence="1">
    <location>
        <begin position="48"/>
        <end position="169"/>
    </location>
</feature>
<feature type="region of interest" description="Disordered" evidence="1">
    <location>
        <begin position="751"/>
        <end position="786"/>
    </location>
</feature>
<dbReference type="PANTHER" id="PTHR33621">
    <property type="entry name" value="ASPARTIC/GLUTAMIC ACID-RICH PROTEIN"/>
    <property type="match status" value="1"/>
</dbReference>
<dbReference type="Proteomes" id="UP000515121">
    <property type="component" value="Unplaced"/>
</dbReference>
<feature type="compositionally biased region" description="Basic and acidic residues" evidence="1">
    <location>
        <begin position="751"/>
        <end position="761"/>
    </location>
</feature>
<feature type="region of interest" description="Disordered" evidence="1">
    <location>
        <begin position="421"/>
        <end position="453"/>
    </location>
</feature>
<name>A0A6P5Z3E1_DURZI</name>
<accession>A0A6P5Z3E1</accession>
<dbReference type="KEGG" id="dzi:111296876"/>
<evidence type="ECO:0000313" key="3">
    <source>
        <dbReference type="RefSeq" id="XP_022747085.1"/>
    </source>
</evidence>
<feature type="compositionally biased region" description="Polar residues" evidence="1">
    <location>
        <begin position="48"/>
        <end position="64"/>
    </location>
</feature>
<evidence type="ECO:0000313" key="2">
    <source>
        <dbReference type="Proteomes" id="UP000515121"/>
    </source>
</evidence>
<dbReference type="GeneID" id="111296876"/>
<keyword evidence="2" id="KW-1185">Reference proteome</keyword>
<evidence type="ECO:0000256" key="1">
    <source>
        <dbReference type="SAM" id="MobiDB-lite"/>
    </source>
</evidence>
<feature type="compositionally biased region" description="Acidic residues" evidence="1">
    <location>
        <begin position="439"/>
        <end position="449"/>
    </location>
</feature>
<feature type="compositionally biased region" description="Basic and acidic residues" evidence="1">
    <location>
        <begin position="96"/>
        <end position="105"/>
    </location>
</feature>
<sequence>MDFHSLTRKELQALCKRNKIPANITNVAMADALKALEIVEGLDEFMNQSQSPEKTMNKSSQDIPSTAARTSTRRKTTEEEPQSTQPTTRTRRLTRRTMELDEENKNVNVPETPVMATTTRRRAQKTETEVEEQKKSDLLETPALQSGRRRPGVGSTRRKVEAQKEGSLQQGYGTRRSVRLLEKCMTGLSLKESERMEPVKIDEMLEDEVEENKNGQFEAPAEVPLARNLIVSLQDERDLKDNVLENSKCYHSGGNDCTVISEAGSHKSDNLDTKDASLDKSDAYLANLAKSADSDGTIDTKGSDDSALSEDSHENDNSNEESIAENNGGSHTDETRSINALVADAFEELSEEALDNSSSAEFMEQIEVVSVEEYAANHAALDVERQKLVGKDCDCNVVVLNDDLAKLPQAEEYDGCKVSQNVSALPEGQMDSSEKMGNEESEDDPDQIDDDTRFDNNSLADELQEEISCEQKCISIPTAAYSSEDPMINMVNGEELVDVNVAEAEIIHVVESSFHNAPRCVVGDIPIHKMLDNGDAEALVDICVNPVEEFEETTQEIPPEEKSPTAAKLMSPCPPLTSNCAITTSIRVVGDNPIHKMLDYGDAEAMVDICVNPAEEFEEATQEIPPEEKSPSAAKLMSPCPPLASNCAITTSIPLSPLTAQFSHPSSFTPRKSSSMKQTTIPKVIQVSDNNNKENIDNNSVKEVVPNLGKVKESKNIIDEETMQKLDGMSLRNLKKLTKKFDKLQIIDNMKKNEDKNDSKPLGKTRPALQTLPQNCMSTGEVEKQN</sequence>
<feature type="compositionally biased region" description="Basic and acidic residues" evidence="1">
    <location>
        <begin position="124"/>
        <end position="138"/>
    </location>
</feature>
<proteinExistence type="predicted"/>
<dbReference type="PANTHER" id="PTHR33621:SF2">
    <property type="entry name" value="RIBOSOMAL L1 DOMAIN-CONTAINING PROTEIN"/>
    <property type="match status" value="1"/>
</dbReference>